<protein>
    <submittedName>
        <fullName evidence="2">Uncharacterized protein</fullName>
    </submittedName>
</protein>
<proteinExistence type="predicted"/>
<gene>
    <name evidence="2" type="ORF">CNYM01_06303</name>
</gene>
<accession>A0A135RYM8</accession>
<dbReference type="EMBL" id="JEMN01001710">
    <property type="protein sequence ID" value="KXH28774.1"/>
    <property type="molecule type" value="Genomic_DNA"/>
</dbReference>
<sequence>MASTTRIVRWPTAPLENHRSSAKGKEEKVRVGRTIISPLPRPSIHSMGKMGSLGQSKGFKAAKSEEAAPPSKWQGNMSSADSQSWQWAKTFWSFIPRRNGTGVPIIGPASNPPTSSASERPGSPVPSQSVLGEGSFGQAP</sequence>
<keyword evidence="3" id="KW-1185">Reference proteome</keyword>
<dbReference type="Proteomes" id="UP000070054">
    <property type="component" value="Unassembled WGS sequence"/>
</dbReference>
<evidence type="ECO:0000313" key="2">
    <source>
        <dbReference type="EMBL" id="KXH28774.1"/>
    </source>
</evidence>
<evidence type="ECO:0000256" key="1">
    <source>
        <dbReference type="SAM" id="MobiDB-lite"/>
    </source>
</evidence>
<feature type="region of interest" description="Disordered" evidence="1">
    <location>
        <begin position="1"/>
        <end position="80"/>
    </location>
</feature>
<comment type="caution">
    <text evidence="2">The sequence shown here is derived from an EMBL/GenBank/DDBJ whole genome shotgun (WGS) entry which is preliminary data.</text>
</comment>
<feature type="compositionally biased region" description="Basic and acidic residues" evidence="1">
    <location>
        <begin position="16"/>
        <end position="30"/>
    </location>
</feature>
<reference evidence="2 3" key="1">
    <citation type="submission" date="2014-02" db="EMBL/GenBank/DDBJ databases">
        <title>The genome sequence of Colletotrichum nymphaeae SA-01.</title>
        <authorList>
            <person name="Baroncelli R."/>
            <person name="Thon M.R."/>
        </authorList>
    </citation>
    <scope>NUCLEOTIDE SEQUENCE [LARGE SCALE GENOMIC DNA]</scope>
    <source>
        <strain evidence="2 3">SA-01</strain>
    </source>
</reference>
<evidence type="ECO:0000313" key="3">
    <source>
        <dbReference type="Proteomes" id="UP000070054"/>
    </source>
</evidence>
<feature type="region of interest" description="Disordered" evidence="1">
    <location>
        <begin position="101"/>
        <end position="140"/>
    </location>
</feature>
<dbReference type="AlphaFoldDB" id="A0A135RYM8"/>
<organism evidence="2 3">
    <name type="scientific">Colletotrichum nymphaeae SA-01</name>
    <dbReference type="NCBI Taxonomy" id="1460502"/>
    <lineage>
        <taxon>Eukaryota</taxon>
        <taxon>Fungi</taxon>
        <taxon>Dikarya</taxon>
        <taxon>Ascomycota</taxon>
        <taxon>Pezizomycotina</taxon>
        <taxon>Sordariomycetes</taxon>
        <taxon>Hypocreomycetidae</taxon>
        <taxon>Glomerellales</taxon>
        <taxon>Glomerellaceae</taxon>
        <taxon>Colletotrichum</taxon>
        <taxon>Colletotrichum acutatum species complex</taxon>
    </lineage>
</organism>
<name>A0A135RYM8_9PEZI</name>